<feature type="region of interest" description="Disordered" evidence="4">
    <location>
        <begin position="1252"/>
        <end position="1384"/>
    </location>
</feature>
<feature type="compositionally biased region" description="Low complexity" evidence="4">
    <location>
        <begin position="830"/>
        <end position="849"/>
    </location>
</feature>
<keyword evidence="3" id="KW-0539">Nucleus</keyword>
<evidence type="ECO:0000313" key="7">
    <source>
        <dbReference type="Proteomes" id="UP000075714"/>
    </source>
</evidence>
<protein>
    <recommendedName>
        <fullName evidence="5">CRC domain-containing protein</fullName>
    </recommendedName>
</protein>
<dbReference type="OrthoDB" id="6283463at2759"/>
<evidence type="ECO:0000256" key="2">
    <source>
        <dbReference type="ARBA" id="ARBA00007267"/>
    </source>
</evidence>
<proteinExistence type="inferred from homology"/>
<evidence type="ECO:0000259" key="5">
    <source>
        <dbReference type="PROSITE" id="PS51634"/>
    </source>
</evidence>
<feature type="region of interest" description="Disordered" evidence="4">
    <location>
        <begin position="106"/>
        <end position="150"/>
    </location>
</feature>
<reference evidence="7" key="1">
    <citation type="journal article" date="2016" name="Nat. Commun.">
        <title>The Gonium pectorale genome demonstrates co-option of cell cycle regulation during the evolution of multicellularity.</title>
        <authorList>
            <person name="Hanschen E.R."/>
            <person name="Marriage T.N."/>
            <person name="Ferris P.J."/>
            <person name="Hamaji T."/>
            <person name="Toyoda A."/>
            <person name="Fujiyama A."/>
            <person name="Neme R."/>
            <person name="Noguchi H."/>
            <person name="Minakuchi Y."/>
            <person name="Suzuki M."/>
            <person name="Kawai-Toyooka H."/>
            <person name="Smith D.R."/>
            <person name="Sparks H."/>
            <person name="Anderson J."/>
            <person name="Bakaric R."/>
            <person name="Luria V."/>
            <person name="Karger A."/>
            <person name="Kirschner M.W."/>
            <person name="Durand P.M."/>
            <person name="Michod R.E."/>
            <person name="Nozaki H."/>
            <person name="Olson B.J."/>
        </authorList>
    </citation>
    <scope>NUCLEOTIDE SEQUENCE [LARGE SCALE GENOMIC DNA]</scope>
    <source>
        <strain evidence="7">NIES-2863</strain>
    </source>
</reference>
<feature type="compositionally biased region" description="Low complexity" evidence="4">
    <location>
        <begin position="1362"/>
        <end position="1378"/>
    </location>
</feature>
<keyword evidence="7" id="KW-1185">Reference proteome</keyword>
<dbReference type="PROSITE" id="PS51634">
    <property type="entry name" value="CRC"/>
    <property type="match status" value="1"/>
</dbReference>
<feature type="compositionally biased region" description="Basic residues" evidence="4">
    <location>
        <begin position="414"/>
        <end position="432"/>
    </location>
</feature>
<feature type="region of interest" description="Disordered" evidence="4">
    <location>
        <begin position="1422"/>
        <end position="1442"/>
    </location>
</feature>
<evidence type="ECO:0000313" key="6">
    <source>
        <dbReference type="EMBL" id="KXZ53884.1"/>
    </source>
</evidence>
<evidence type="ECO:0000256" key="1">
    <source>
        <dbReference type="ARBA" id="ARBA00004123"/>
    </source>
</evidence>
<feature type="region of interest" description="Disordered" evidence="4">
    <location>
        <begin position="397"/>
        <end position="500"/>
    </location>
</feature>
<feature type="region of interest" description="Disordered" evidence="4">
    <location>
        <begin position="713"/>
        <end position="732"/>
    </location>
</feature>
<comment type="caution">
    <text evidence="6">The sequence shown here is derived from an EMBL/GenBank/DDBJ whole genome shotgun (WGS) entry which is preliminary data.</text>
</comment>
<feature type="compositionally biased region" description="Low complexity" evidence="4">
    <location>
        <begin position="748"/>
        <end position="763"/>
    </location>
</feature>
<feature type="compositionally biased region" description="Low complexity" evidence="4">
    <location>
        <begin position="627"/>
        <end position="651"/>
    </location>
</feature>
<dbReference type="InterPro" id="IPR033467">
    <property type="entry name" value="Tesmin/TSO1-like_CXC"/>
</dbReference>
<evidence type="ECO:0000256" key="3">
    <source>
        <dbReference type="ARBA" id="ARBA00023242"/>
    </source>
</evidence>
<feature type="compositionally biased region" description="Low complexity" evidence="4">
    <location>
        <begin position="137"/>
        <end position="150"/>
    </location>
</feature>
<name>A0A150GVR0_GONPE</name>
<dbReference type="InterPro" id="IPR028307">
    <property type="entry name" value="Lin-54_fam"/>
</dbReference>
<organism evidence="6 7">
    <name type="scientific">Gonium pectorale</name>
    <name type="common">Green alga</name>
    <dbReference type="NCBI Taxonomy" id="33097"/>
    <lineage>
        <taxon>Eukaryota</taxon>
        <taxon>Viridiplantae</taxon>
        <taxon>Chlorophyta</taxon>
        <taxon>core chlorophytes</taxon>
        <taxon>Chlorophyceae</taxon>
        <taxon>CS clade</taxon>
        <taxon>Chlamydomonadales</taxon>
        <taxon>Volvocaceae</taxon>
        <taxon>Gonium</taxon>
    </lineage>
</organism>
<accession>A0A150GVR0</accession>
<feature type="compositionally biased region" description="Acidic residues" evidence="4">
    <location>
        <begin position="1272"/>
        <end position="1286"/>
    </location>
</feature>
<gene>
    <name evidence="6" type="ORF">GPECTOR_6g802</name>
</gene>
<evidence type="ECO:0000256" key="4">
    <source>
        <dbReference type="SAM" id="MobiDB-lite"/>
    </source>
</evidence>
<feature type="compositionally biased region" description="Low complexity" evidence="4">
    <location>
        <begin position="485"/>
        <end position="498"/>
    </location>
</feature>
<feature type="domain" description="CRC" evidence="5">
    <location>
        <begin position="280"/>
        <end position="391"/>
    </location>
</feature>
<dbReference type="PANTHER" id="PTHR12446">
    <property type="entry name" value="TESMIN/TSO1-RELATED"/>
    <property type="match status" value="1"/>
</dbReference>
<feature type="compositionally biased region" description="Low complexity" evidence="4">
    <location>
        <begin position="1422"/>
        <end position="1435"/>
    </location>
</feature>
<feature type="region of interest" description="Disordered" evidence="4">
    <location>
        <begin position="601"/>
        <end position="694"/>
    </location>
</feature>
<dbReference type="STRING" id="33097.A0A150GVR0"/>
<feature type="compositionally biased region" description="Gly residues" evidence="4">
    <location>
        <begin position="718"/>
        <end position="730"/>
    </location>
</feature>
<feature type="region of interest" description="Disordered" evidence="4">
    <location>
        <begin position="746"/>
        <end position="857"/>
    </location>
</feature>
<dbReference type="Pfam" id="PF03638">
    <property type="entry name" value="TCR"/>
    <property type="match status" value="2"/>
</dbReference>
<dbReference type="GO" id="GO:0005634">
    <property type="term" value="C:nucleus"/>
    <property type="evidence" value="ECO:0007669"/>
    <property type="project" value="UniProtKB-SubCell"/>
</dbReference>
<feature type="compositionally biased region" description="Low complexity" evidence="4">
    <location>
        <begin position="770"/>
        <end position="781"/>
    </location>
</feature>
<comment type="subcellular location">
    <subcellularLocation>
        <location evidence="1">Nucleus</location>
    </subcellularLocation>
</comment>
<dbReference type="PANTHER" id="PTHR12446:SF34">
    <property type="entry name" value="PROTEIN LIN-54 HOMOLOG"/>
    <property type="match status" value="1"/>
</dbReference>
<feature type="compositionally biased region" description="Low complexity" evidence="4">
    <location>
        <begin position="1252"/>
        <end position="1264"/>
    </location>
</feature>
<dbReference type="EMBL" id="LSYV01000007">
    <property type="protein sequence ID" value="KXZ53884.1"/>
    <property type="molecule type" value="Genomic_DNA"/>
</dbReference>
<dbReference type="InterPro" id="IPR005172">
    <property type="entry name" value="CRC"/>
</dbReference>
<dbReference type="GO" id="GO:0006355">
    <property type="term" value="P:regulation of DNA-templated transcription"/>
    <property type="evidence" value="ECO:0007669"/>
    <property type="project" value="TreeGrafter"/>
</dbReference>
<sequence length="1442" mass="141219">MGAGMGSGLSGSLGGLRSGGLGTGLSGVLGGFGGPSNDLTFGIHSSGADGRGAGESFQDPTSRLPLPAPLELDAVNPRMLRGSSGGGCEALHTPSAHDAEIFHCSGQQQQGGDAGGTGNGGAVERHGISTDPISRQASGAGAAARTGSGSGSLSAAAVATAAAAARLGLPPRGGASGGAGAGAGCGSGIGGAGAGGGSTPATLQRPQRTRTANSMLFGGTGGAGAFEVPGTSSRQNSGADSEGPGHDPSSLPGRLFPPPRRPGGSSGGGVSKVRRGSDTNGRSCRCKRSQCLKLYCDCFSAGQYCSDCSCQDCKNTPEHAALVRQRRVDIAARDPTAFKRKILNNGNGRGIHSRGCNCRKSHCLKKYCECYQGGVTCGPQCSCQECENLGPNSVASDDTAGGVAGRSGAGNAANKKRKPPAKKGSGKRKGGGRRGNVTTSDEEEVEVEDELLAEDDPLPPPRRRLSVQSAQAAAGDESDGPSPPSSRGGSLGRYGSLPLPMPQPSLATAFGGQAAAAAAMGRRHSGAFGAEDATAGCGIAAGRASSGFGSLQMPLSLSLPINISSMPSLSHLVSACVPADGFSADPAPFAARRVAHGGAFPQGASGAGAGLHPAGMSLPPLPPPPQHQQHPSQLQRQLSQQVMQSQLPSQHALQERTSGGGAAPALPPLHPGEGAQGPSQQPMQHSAVAEPAHQVSEPAAPAYAQAVMAGPAAAADTGGSGSGSGSGGADIGEAALDVDAGIAVSGSPQDVQRQTPSQQQQQPGKEHGYEQQAGPQAAAGEAGAGGKEEQALSSGEAETEQRAPAPGPGGGTAVFVPCIADESSRDAPMSDGDPAVASAAAAPAAGSASKPNPEADPYSLAPVGSMAASAAATSPPAATAAAANVDTVDAAALGIPGGVKIPRLNAPPPGSLQQQQQDGQQQEQQGQSPGGSLHGFHLFDTPRTCLLGALGSAMVLSTPPFSVLLNSDNEEDEQYGGHHRHRNPFRSGAAVTAAARFTPRGAAAAGLAMAGAHLQPQYVPQARARRGGGAIGGGGHRAVAAATAAARPHGGELDYEAADAMLAAFAGDVADAVLQRNSTAAAAEATGAEAAVGGGSVGIDGPPDSARTGVSGLADMAGGWLLGGDTPCAGGAGDPAFLLPITQSWELGTVFSMPKHNPGNDMAPAAAADGSSNAAGCSGGADALHYSGFQASFPWAGAHDGAATDGPDARASGSGAAGFRTLGAGAASAAIHTLLPPVRTVGPAAAAAAAGAGVRRLSSSSSPVGKRKAAMLDEDYQPSDDDDDDPRENWVGHGASPAKQRALGGGPASRPLRPMQPRASDADDPPYEPMRAKVGSAEPDPSNNPNITGGAAGFPPPLGSSAAAVDGAPCGAAPAVAPGAGGLPLPPPMSLPLPLPNGAAPSVVDPASESPFIVSVFGAGPAAAGAAGDQGARPAVSTELTK</sequence>
<feature type="compositionally biased region" description="Low complexity" evidence="4">
    <location>
        <begin position="911"/>
        <end position="927"/>
    </location>
</feature>
<dbReference type="Proteomes" id="UP000075714">
    <property type="component" value="Unassembled WGS sequence"/>
</dbReference>
<feature type="region of interest" description="Disordered" evidence="4">
    <location>
        <begin position="213"/>
        <end position="284"/>
    </location>
</feature>
<feature type="region of interest" description="Disordered" evidence="4">
    <location>
        <begin position="899"/>
        <end position="937"/>
    </location>
</feature>
<feature type="compositionally biased region" description="Polar residues" evidence="4">
    <location>
        <begin position="230"/>
        <end position="239"/>
    </location>
</feature>
<feature type="compositionally biased region" description="Acidic residues" evidence="4">
    <location>
        <begin position="440"/>
        <end position="457"/>
    </location>
</feature>
<comment type="similarity">
    <text evidence="2">Belongs to the lin-54 family.</text>
</comment>
<feature type="compositionally biased region" description="Gly residues" evidence="4">
    <location>
        <begin position="112"/>
        <end position="121"/>
    </location>
</feature>
<dbReference type="SMART" id="SM01114">
    <property type="entry name" value="CXC"/>
    <property type="match status" value="2"/>
</dbReference>